<dbReference type="InterPro" id="IPR052801">
    <property type="entry name" value="Ankyrin-EF-hand"/>
</dbReference>
<sequence length="717" mass="84400">MNQMNLVFNLPSKQEHLQTISSAELVSGNVPAITRSFISDSSSTIFRNQIFRQNYGQIASNIGIDTVLSLFEETKNQNTNTRNNTFHNRPVFVTSFIFHPPEDILNTELPKCLELIHEVQNLFLNFDINSKEQTLKLVDFIENHICTGLRELSINIFLRPQKVKDYVHLYTLLSKNVKIIACQYLVCTPIFSHYLIQEKICSEFEAKQFLITNNGFCNYLLQISNLVDRYNSMNYEKNKIEIIEAFIDDNLDKFIEITSKTNLSESKELPFLTELSALYGAVNCFKYLLVHEPNLSDICNFAIIGGNKEIIRLLIQKEFNFRESSVAALYFRRDDLFDWIQSETKAEDTQENRNHIEYAITDTLSIQAIYSLTKKNRLIYTNDWLSVFSLDDLIEPVKELSKSCMFLGSLFFKVTNNEIINNFLDNAQTSYIIKLLRYAIKNGYSLHIRAIVSHPKFVRIYQTNPKIFDEIKKENPEIFDEIQNQLQNDDDLDRNYHNFINGIIINYSIVFDLMKYSMKMNDLQTFINLDFINKIIGMEVTKEFYDKILQLYIIMFKPINRERLRKNSNSKLNEFPEEMIKLHSDFLDFLTDPVNKKHIDIKELSKIKFNLDFIRHLEFSSEEIQFLMKSSINISDLIFNPVNTRFFSIEKIIKYGNMDTIIYAILNNPLSQEDIRFIESYITQNDIDRDKTIVRKFFRRDEICNNFDILGHYMMFS</sequence>
<dbReference type="RefSeq" id="XP_001307706.1">
    <property type="nucleotide sequence ID" value="XM_001307705.1"/>
</dbReference>
<evidence type="ECO:0000313" key="1">
    <source>
        <dbReference type="EMBL" id="EAX94776.1"/>
    </source>
</evidence>
<organism evidence="1 2">
    <name type="scientific">Trichomonas vaginalis (strain ATCC PRA-98 / G3)</name>
    <dbReference type="NCBI Taxonomy" id="412133"/>
    <lineage>
        <taxon>Eukaryota</taxon>
        <taxon>Metamonada</taxon>
        <taxon>Parabasalia</taxon>
        <taxon>Trichomonadida</taxon>
        <taxon>Trichomonadidae</taxon>
        <taxon>Trichomonas</taxon>
    </lineage>
</organism>
<dbReference type="VEuPathDB" id="TrichDB:TVAGG3_0520620"/>
<dbReference type="EMBL" id="DS113838">
    <property type="protein sequence ID" value="EAX94776.1"/>
    <property type="molecule type" value="Genomic_DNA"/>
</dbReference>
<dbReference type="VEuPathDB" id="TrichDB:TVAG_058660"/>
<dbReference type="Proteomes" id="UP000001542">
    <property type="component" value="Unassembled WGS sequence"/>
</dbReference>
<dbReference type="InParanoid" id="A2FJY0"/>
<dbReference type="KEGG" id="tva:4752519"/>
<dbReference type="SMR" id="A2FJY0"/>
<keyword evidence="2" id="KW-1185">Reference proteome</keyword>
<dbReference type="PANTHER" id="PTHR24127">
    <property type="entry name" value="ANKYRIN REPEAT AND EF-HAND DOMAIN-CONTAINING PROTEIN 1"/>
    <property type="match status" value="1"/>
</dbReference>
<dbReference type="InterPro" id="IPR036770">
    <property type="entry name" value="Ankyrin_rpt-contain_sf"/>
</dbReference>
<gene>
    <name evidence="1" type="ORF">TVAG_058660</name>
</gene>
<reference evidence="1" key="2">
    <citation type="journal article" date="2007" name="Science">
        <title>Draft genome sequence of the sexually transmitted pathogen Trichomonas vaginalis.</title>
        <authorList>
            <person name="Carlton J.M."/>
            <person name="Hirt R.P."/>
            <person name="Silva J.C."/>
            <person name="Delcher A.L."/>
            <person name="Schatz M."/>
            <person name="Zhao Q."/>
            <person name="Wortman J.R."/>
            <person name="Bidwell S.L."/>
            <person name="Alsmark U.C.M."/>
            <person name="Besteiro S."/>
            <person name="Sicheritz-Ponten T."/>
            <person name="Noel C.J."/>
            <person name="Dacks J.B."/>
            <person name="Foster P.G."/>
            <person name="Simillion C."/>
            <person name="Van de Peer Y."/>
            <person name="Miranda-Saavedra D."/>
            <person name="Barton G.J."/>
            <person name="Westrop G.D."/>
            <person name="Mueller S."/>
            <person name="Dessi D."/>
            <person name="Fiori P.L."/>
            <person name="Ren Q."/>
            <person name="Paulsen I."/>
            <person name="Zhang H."/>
            <person name="Bastida-Corcuera F.D."/>
            <person name="Simoes-Barbosa A."/>
            <person name="Brown M.T."/>
            <person name="Hayes R.D."/>
            <person name="Mukherjee M."/>
            <person name="Okumura C.Y."/>
            <person name="Schneider R."/>
            <person name="Smith A.J."/>
            <person name="Vanacova S."/>
            <person name="Villalvazo M."/>
            <person name="Haas B.J."/>
            <person name="Pertea M."/>
            <person name="Feldblyum T.V."/>
            <person name="Utterback T.R."/>
            <person name="Shu C.L."/>
            <person name="Osoegawa K."/>
            <person name="de Jong P.J."/>
            <person name="Hrdy I."/>
            <person name="Horvathova L."/>
            <person name="Zubacova Z."/>
            <person name="Dolezal P."/>
            <person name="Malik S.B."/>
            <person name="Logsdon J.M. Jr."/>
            <person name="Henze K."/>
            <person name="Gupta A."/>
            <person name="Wang C.C."/>
            <person name="Dunne R.L."/>
            <person name="Upcroft J.A."/>
            <person name="Upcroft P."/>
            <person name="White O."/>
            <person name="Salzberg S.L."/>
            <person name="Tang P."/>
            <person name="Chiu C.-H."/>
            <person name="Lee Y.-S."/>
            <person name="Embley T.M."/>
            <person name="Coombs G.H."/>
            <person name="Mottram J.C."/>
            <person name="Tachezy J."/>
            <person name="Fraser-Liggett C.M."/>
            <person name="Johnson P.J."/>
        </authorList>
    </citation>
    <scope>NUCLEOTIDE SEQUENCE [LARGE SCALE GENOMIC DNA]</scope>
    <source>
        <strain evidence="1">G3</strain>
    </source>
</reference>
<accession>A2FJY0</accession>
<dbReference type="PANTHER" id="PTHR24127:SF1">
    <property type="entry name" value="ANKYRIN REPEAT AND EF-HAND DOMAIN-CONTAINING PROTEIN 1"/>
    <property type="match status" value="1"/>
</dbReference>
<evidence type="ECO:0000313" key="2">
    <source>
        <dbReference type="Proteomes" id="UP000001542"/>
    </source>
</evidence>
<proteinExistence type="predicted"/>
<name>A2FJY0_TRIV3</name>
<dbReference type="SUPFAM" id="SSF48403">
    <property type="entry name" value="Ankyrin repeat"/>
    <property type="match status" value="1"/>
</dbReference>
<dbReference type="AlphaFoldDB" id="A2FJY0"/>
<evidence type="ECO:0008006" key="3">
    <source>
        <dbReference type="Google" id="ProtNLM"/>
    </source>
</evidence>
<reference evidence="1" key="1">
    <citation type="submission" date="2006-10" db="EMBL/GenBank/DDBJ databases">
        <authorList>
            <person name="Amadeo P."/>
            <person name="Zhao Q."/>
            <person name="Wortman J."/>
            <person name="Fraser-Liggett C."/>
            <person name="Carlton J."/>
        </authorList>
    </citation>
    <scope>NUCLEOTIDE SEQUENCE</scope>
    <source>
        <strain evidence="1">G3</strain>
    </source>
</reference>
<protein>
    <recommendedName>
        <fullName evidence="3">DUF3447 domain-containing protein</fullName>
    </recommendedName>
</protein>